<dbReference type="Proteomes" id="UP000297407">
    <property type="component" value="Unassembled WGS sequence"/>
</dbReference>
<proteinExistence type="predicted"/>
<dbReference type="InterPro" id="IPR036680">
    <property type="entry name" value="SPOR-like_sf"/>
</dbReference>
<reference evidence="2 3" key="1">
    <citation type="submission" date="2019-04" db="EMBL/GenBank/DDBJ databases">
        <title>Flavobacterium sp. strain DS2-A Genome sequencing and assembly.</title>
        <authorList>
            <person name="Kim I."/>
        </authorList>
    </citation>
    <scope>NUCLEOTIDE SEQUENCE [LARGE SCALE GENOMIC DNA]</scope>
    <source>
        <strain evidence="2 3">DS2-A</strain>
    </source>
</reference>
<dbReference type="EMBL" id="SRLH01000003">
    <property type="protein sequence ID" value="TGD58691.1"/>
    <property type="molecule type" value="Genomic_DNA"/>
</dbReference>
<feature type="domain" description="SPOR" evidence="1">
    <location>
        <begin position="234"/>
        <end position="311"/>
    </location>
</feature>
<dbReference type="SUPFAM" id="SSF110997">
    <property type="entry name" value="Sporulation related repeat"/>
    <property type="match status" value="1"/>
</dbReference>
<accession>A0A4Z0LA25</accession>
<protein>
    <submittedName>
        <fullName evidence="2">SPOR domain-containing protein</fullName>
    </submittedName>
</protein>
<name>A0A4Z0LA25_9FLAO</name>
<dbReference type="Pfam" id="PF18174">
    <property type="entry name" value="HU-CCDC81_bac_1"/>
    <property type="match status" value="1"/>
</dbReference>
<comment type="caution">
    <text evidence="2">The sequence shown here is derived from an EMBL/GenBank/DDBJ whole genome shotgun (WGS) entry which is preliminary data.</text>
</comment>
<keyword evidence="3" id="KW-1185">Reference proteome</keyword>
<dbReference type="OrthoDB" id="653949at2"/>
<gene>
    <name evidence="2" type="ORF">E4635_07195</name>
</gene>
<dbReference type="GO" id="GO:0042834">
    <property type="term" value="F:peptidoglycan binding"/>
    <property type="evidence" value="ECO:0007669"/>
    <property type="project" value="InterPro"/>
</dbReference>
<dbReference type="AlphaFoldDB" id="A0A4Z0LA25"/>
<evidence type="ECO:0000313" key="3">
    <source>
        <dbReference type="Proteomes" id="UP000297407"/>
    </source>
</evidence>
<evidence type="ECO:0000259" key="1">
    <source>
        <dbReference type="PROSITE" id="PS51724"/>
    </source>
</evidence>
<dbReference type="Gene3D" id="3.30.70.1070">
    <property type="entry name" value="Sporulation related repeat"/>
    <property type="match status" value="1"/>
</dbReference>
<dbReference type="InterPro" id="IPR040495">
    <property type="entry name" value="HU-CCDC81_bac_1"/>
</dbReference>
<dbReference type="RefSeq" id="WP_135525951.1">
    <property type="nucleotide sequence ID" value="NZ_SRLH01000003.1"/>
</dbReference>
<dbReference type="PROSITE" id="PS51724">
    <property type="entry name" value="SPOR"/>
    <property type="match status" value="1"/>
</dbReference>
<sequence>MNVAQYISQLLYRYQCVTVPGFGAFLTETVSANIQESNHTFYAPKKEISFNSYLKNNDGLLANHIAVAEKMSYDNVVSSIEKEVASWKTLLQDKETIALKNIGEFRLNSENNLVFVPSNQMNYLTGSFGFSSFVSPAVKREELKKQVEILEEKIPIQFTPEKRISARSVLKYAAVLVMSVGGAGFGYATYVSQQEQSETILVQSEVQKEVDNKIQEATFFIDNPVNPVVMNVKESNTLPFHIVAGAFRNEGNAQQILDKLNAQGFKARILAKNKHGLYPVLYGSFATYTEAQYKMTQIQQTVNQDAWLLIEDL</sequence>
<organism evidence="2 3">
    <name type="scientific">Flavobacterium humi</name>
    <dbReference type="NCBI Taxonomy" id="2562683"/>
    <lineage>
        <taxon>Bacteria</taxon>
        <taxon>Pseudomonadati</taxon>
        <taxon>Bacteroidota</taxon>
        <taxon>Flavobacteriia</taxon>
        <taxon>Flavobacteriales</taxon>
        <taxon>Flavobacteriaceae</taxon>
        <taxon>Flavobacterium</taxon>
    </lineage>
</organism>
<dbReference type="InterPro" id="IPR007730">
    <property type="entry name" value="SPOR-like_dom"/>
</dbReference>
<dbReference type="Pfam" id="PF18175">
    <property type="entry name" value="HU-CCDC81_bac_2"/>
    <property type="match status" value="1"/>
</dbReference>
<evidence type="ECO:0000313" key="2">
    <source>
        <dbReference type="EMBL" id="TGD58691.1"/>
    </source>
</evidence>
<dbReference type="Pfam" id="PF05036">
    <property type="entry name" value="SPOR"/>
    <property type="match status" value="1"/>
</dbReference>
<dbReference type="InterPro" id="IPR041268">
    <property type="entry name" value="HU-CCDC81_bac_2"/>
</dbReference>